<evidence type="ECO:0000313" key="2">
    <source>
        <dbReference type="Proteomes" id="UP000242287"/>
    </source>
</evidence>
<sequence length="258" mass="29249">METSKVTCPGKLSSYGKLFGTHGKNLEEYSGGFPPTVFSSSEAGEPAMEAIKDHNIAELSERSVLIELMLGYVHATPPSQLEGISFDVLMDLAEAAEKYSVYSAMESCKNAIERDMLKNPNEVLLYAINHGYYDLADKIAPWTIYWDLEDAQENLGPAFLPWVKYRESWYKLQLGMPVNIPYFSCGRCTNRTVWNDFCMKVLCNITEGHLLTLSKSVQRTIEETIVCQSCVRRAHEWKDKVVEEIEGLPPLTRHLRPN</sequence>
<evidence type="ECO:0008006" key="3">
    <source>
        <dbReference type="Google" id="ProtNLM"/>
    </source>
</evidence>
<dbReference type="Proteomes" id="UP000242287">
    <property type="component" value="Unassembled WGS sequence"/>
</dbReference>
<dbReference type="OrthoDB" id="3184970at2759"/>
<accession>A0A2A9NLK7</accession>
<protein>
    <recommendedName>
        <fullName evidence="3">BTB domain-containing protein</fullName>
    </recommendedName>
</protein>
<dbReference type="AlphaFoldDB" id="A0A2A9NLK7"/>
<gene>
    <name evidence="1" type="ORF">AMATHDRAFT_87035</name>
</gene>
<dbReference type="EMBL" id="KZ302058">
    <property type="protein sequence ID" value="PFH48563.1"/>
    <property type="molecule type" value="Genomic_DNA"/>
</dbReference>
<organism evidence="1 2">
    <name type="scientific">Amanita thiersii Skay4041</name>
    <dbReference type="NCBI Taxonomy" id="703135"/>
    <lineage>
        <taxon>Eukaryota</taxon>
        <taxon>Fungi</taxon>
        <taxon>Dikarya</taxon>
        <taxon>Basidiomycota</taxon>
        <taxon>Agaricomycotina</taxon>
        <taxon>Agaricomycetes</taxon>
        <taxon>Agaricomycetidae</taxon>
        <taxon>Agaricales</taxon>
        <taxon>Pluteineae</taxon>
        <taxon>Amanitaceae</taxon>
        <taxon>Amanita</taxon>
    </lineage>
</organism>
<keyword evidence="2" id="KW-1185">Reference proteome</keyword>
<reference evidence="1 2" key="1">
    <citation type="submission" date="2014-02" db="EMBL/GenBank/DDBJ databases">
        <title>Transposable element dynamics among asymbiotic and ectomycorrhizal Amanita fungi.</title>
        <authorList>
            <consortium name="DOE Joint Genome Institute"/>
            <person name="Hess J."/>
            <person name="Skrede I."/>
            <person name="Wolfe B."/>
            <person name="LaButti K."/>
            <person name="Ohm R.A."/>
            <person name="Grigoriev I.V."/>
            <person name="Pringle A."/>
        </authorList>
    </citation>
    <scope>NUCLEOTIDE SEQUENCE [LARGE SCALE GENOMIC DNA]</scope>
    <source>
        <strain evidence="1 2">SKay4041</strain>
    </source>
</reference>
<name>A0A2A9NLK7_9AGAR</name>
<evidence type="ECO:0000313" key="1">
    <source>
        <dbReference type="EMBL" id="PFH48563.1"/>
    </source>
</evidence>
<proteinExistence type="predicted"/>